<dbReference type="eggNOG" id="ENOG502ZPY9">
    <property type="taxonomic scope" value="Bacteria"/>
</dbReference>
<protein>
    <recommendedName>
        <fullName evidence="3">DZANK-type domain-containing protein</fullName>
    </recommendedName>
</protein>
<dbReference type="EMBL" id="CAVN010000095">
    <property type="protein sequence ID" value="CDF58249.1"/>
    <property type="molecule type" value="Genomic_DNA"/>
</dbReference>
<evidence type="ECO:0008006" key="3">
    <source>
        <dbReference type="Google" id="ProtNLM"/>
    </source>
</evidence>
<organism evidence="1 2">
    <name type="scientific">Thermobrachium celere DSM 8682</name>
    <dbReference type="NCBI Taxonomy" id="941824"/>
    <lineage>
        <taxon>Bacteria</taxon>
        <taxon>Bacillati</taxon>
        <taxon>Bacillota</taxon>
        <taxon>Clostridia</taxon>
        <taxon>Eubacteriales</taxon>
        <taxon>Clostridiaceae</taxon>
        <taxon>Thermobrachium</taxon>
    </lineage>
</organism>
<accession>R7RQ98</accession>
<gene>
    <name evidence="1" type="ORF">TCEL_00295</name>
</gene>
<dbReference type="RefSeq" id="WP_018662156.1">
    <property type="nucleotide sequence ID" value="NZ_HF952018.1"/>
</dbReference>
<name>R7RQ98_9CLOT</name>
<dbReference type="HOGENOM" id="CLU_3240796_0_0_9"/>
<sequence>MEIKCPTCGMLVKNSTVCPRCRTELNSCLKCSGNCLKCKINKK</sequence>
<comment type="caution">
    <text evidence="1">The sequence shown here is derived from an EMBL/GenBank/DDBJ whole genome shotgun (WGS) entry which is preliminary data.</text>
</comment>
<evidence type="ECO:0000313" key="2">
    <source>
        <dbReference type="Proteomes" id="UP000014923"/>
    </source>
</evidence>
<dbReference type="Proteomes" id="UP000014923">
    <property type="component" value="Unassembled WGS sequence"/>
</dbReference>
<reference evidence="1" key="1">
    <citation type="submission" date="2013-03" db="EMBL/GenBank/DDBJ databases">
        <title>Draft genome sequence of the hydrogen-ethanol-producing anaerobic alkalithermophilic Caloramator celere.</title>
        <authorList>
            <person name="Ciranna A."/>
            <person name="Larjo A."/>
            <person name="Kivisto A."/>
            <person name="Santala V."/>
            <person name="Roos C."/>
            <person name="Karp M."/>
        </authorList>
    </citation>
    <scope>NUCLEOTIDE SEQUENCE [LARGE SCALE GENOMIC DNA]</scope>
    <source>
        <strain evidence="1">DSM 8682</strain>
    </source>
</reference>
<proteinExistence type="predicted"/>
<evidence type="ECO:0000313" key="1">
    <source>
        <dbReference type="EMBL" id="CDF58249.1"/>
    </source>
</evidence>
<keyword evidence="2" id="KW-1185">Reference proteome</keyword>
<dbReference type="AlphaFoldDB" id="R7RQ98"/>